<dbReference type="AlphaFoldDB" id="A0A1A8ZAQ3"/>
<evidence type="ECO:0000313" key="3">
    <source>
        <dbReference type="Proteomes" id="UP000078550"/>
    </source>
</evidence>
<evidence type="ECO:0000313" key="4">
    <source>
        <dbReference type="Proteomes" id="UP000078555"/>
    </source>
</evidence>
<dbReference type="EMBL" id="FLRE01000156">
    <property type="protein sequence ID" value="SBT41248.1"/>
    <property type="molecule type" value="Genomic_DNA"/>
</dbReference>
<reference evidence="1" key="1">
    <citation type="submission" date="2016-05" db="EMBL/GenBank/DDBJ databases">
        <authorList>
            <person name="Lavstsen T."/>
            <person name="Jespersen J.S."/>
        </authorList>
    </citation>
    <scope>NUCLEOTIDE SEQUENCE [LARGE SCALE GENOMIC DNA]</scope>
</reference>
<dbReference type="EMBL" id="FLRD01000116">
    <property type="protein sequence ID" value="SBT40911.1"/>
    <property type="molecule type" value="Genomic_DNA"/>
</dbReference>
<dbReference type="Proteomes" id="UP000078555">
    <property type="component" value="Unassembled WGS sequence"/>
</dbReference>
<sequence>MGEPVEGGKKKKKKKKLQKCRTRTHAYPTRMCKTFGSNLLLGSSKRCNFPFFYIRVDPCAFFEGQE</sequence>
<dbReference type="Proteomes" id="UP000078550">
    <property type="component" value="Unassembled WGS sequence"/>
</dbReference>
<proteinExistence type="predicted"/>
<evidence type="ECO:0000313" key="1">
    <source>
        <dbReference type="EMBL" id="SBT40911.1"/>
    </source>
</evidence>
<reference evidence="3 4" key="2">
    <citation type="submission" date="2016-05" db="EMBL/GenBank/DDBJ databases">
        <authorList>
            <person name="Naeem Raeece"/>
        </authorList>
    </citation>
    <scope>NUCLEOTIDE SEQUENCE [LARGE SCALE GENOMIC DNA]</scope>
</reference>
<evidence type="ECO:0000313" key="2">
    <source>
        <dbReference type="EMBL" id="SBT41248.1"/>
    </source>
</evidence>
<accession>A0A1A8ZAQ3</accession>
<organism evidence="1 4">
    <name type="scientific">Plasmodium ovale wallikeri</name>
    <dbReference type="NCBI Taxonomy" id="864142"/>
    <lineage>
        <taxon>Eukaryota</taxon>
        <taxon>Sar</taxon>
        <taxon>Alveolata</taxon>
        <taxon>Apicomplexa</taxon>
        <taxon>Aconoidasida</taxon>
        <taxon>Haemosporida</taxon>
        <taxon>Plasmodiidae</taxon>
        <taxon>Plasmodium</taxon>
        <taxon>Plasmodium (Plasmodium)</taxon>
    </lineage>
</organism>
<name>A0A1A8ZAQ3_PLAOA</name>
<protein>
    <submittedName>
        <fullName evidence="1">Uncharacterized protein</fullName>
    </submittedName>
</protein>
<gene>
    <name evidence="1" type="ORF">POVWA1_043020</name>
    <name evidence="2" type="ORF">POVWA2_041500</name>
</gene>
<keyword evidence="4" id="KW-1185">Reference proteome</keyword>